<dbReference type="InterPro" id="IPR018958">
    <property type="entry name" value="Knr4/Smi1-like_dom"/>
</dbReference>
<dbReference type="Pfam" id="PF14567">
    <property type="entry name" value="SUKH_5"/>
    <property type="match status" value="1"/>
</dbReference>
<name>A0ABT8VA90_9BACL</name>
<evidence type="ECO:0000259" key="1">
    <source>
        <dbReference type="SMART" id="SM00860"/>
    </source>
</evidence>
<dbReference type="SMART" id="SM00860">
    <property type="entry name" value="SMI1_KNR4"/>
    <property type="match status" value="1"/>
</dbReference>
<dbReference type="RefSeq" id="WP_025849578.1">
    <property type="nucleotide sequence ID" value="NZ_JARLKN010000003.1"/>
</dbReference>
<feature type="domain" description="Knr4/Smi1-like" evidence="1">
    <location>
        <begin position="21"/>
        <end position="134"/>
    </location>
</feature>
<gene>
    <name evidence="2" type="ORF">Q3C12_12865</name>
</gene>
<dbReference type="SUPFAM" id="SSF160631">
    <property type="entry name" value="SMI1/KNR4-like"/>
    <property type="match status" value="1"/>
</dbReference>
<dbReference type="Proteomes" id="UP001168883">
    <property type="component" value="Unassembled WGS sequence"/>
</dbReference>
<protein>
    <submittedName>
        <fullName evidence="2">SMI1/KNR4 family protein</fullName>
    </submittedName>
</protein>
<organism evidence="2 3">
    <name type="scientific">Paenibacillus ehimensis</name>
    <dbReference type="NCBI Taxonomy" id="79264"/>
    <lineage>
        <taxon>Bacteria</taxon>
        <taxon>Bacillati</taxon>
        <taxon>Bacillota</taxon>
        <taxon>Bacilli</taxon>
        <taxon>Bacillales</taxon>
        <taxon>Paenibacillaceae</taxon>
        <taxon>Paenibacillus</taxon>
    </lineage>
</organism>
<accession>A0ABT8VA90</accession>
<dbReference type="EMBL" id="JAUMKJ010000013">
    <property type="protein sequence ID" value="MDO3677897.1"/>
    <property type="molecule type" value="Genomic_DNA"/>
</dbReference>
<sequence>MNTNQVVELIKNAKKSFFVGALDDAKISNIEEMLNVKLPDSYKWFLREYGTGGVIGVEIFGGGLREIPTCVRETVDWRGYGLPEEFVVIENYGAGVYCLDTSRIVNGECPVVDWEQGEGVGAQEYDDFLSFLIERFSNS</sequence>
<evidence type="ECO:0000313" key="3">
    <source>
        <dbReference type="Proteomes" id="UP001168883"/>
    </source>
</evidence>
<proteinExistence type="predicted"/>
<dbReference type="Gene3D" id="3.40.1580.10">
    <property type="entry name" value="SMI1/KNR4-like"/>
    <property type="match status" value="1"/>
</dbReference>
<reference evidence="2" key="1">
    <citation type="submission" date="2023-07" db="EMBL/GenBank/DDBJ databases">
        <authorList>
            <person name="Aktuganov G."/>
            <person name="Boyko T."/>
            <person name="Delegan Y."/>
            <person name="Galimzianova N."/>
            <person name="Gilvanova E."/>
            <person name="Korobov V."/>
            <person name="Kuzmina L."/>
            <person name="Melentiev A."/>
            <person name="Milman P."/>
            <person name="Ryabova A."/>
            <person name="Stupak E."/>
            <person name="Yasakov T."/>
            <person name="Zharikova N."/>
            <person name="Zhurenko E."/>
        </authorList>
    </citation>
    <scope>NUCLEOTIDE SEQUENCE</scope>
    <source>
        <strain evidence="2">IB-739</strain>
    </source>
</reference>
<evidence type="ECO:0000313" key="2">
    <source>
        <dbReference type="EMBL" id="MDO3677897.1"/>
    </source>
</evidence>
<comment type="caution">
    <text evidence="2">The sequence shown here is derived from an EMBL/GenBank/DDBJ whole genome shotgun (WGS) entry which is preliminary data.</text>
</comment>
<dbReference type="InterPro" id="IPR037883">
    <property type="entry name" value="Knr4/Smi1-like_sf"/>
</dbReference>
<keyword evidence="3" id="KW-1185">Reference proteome</keyword>